<sequence>MVTYQDLFKGYYKGKKILITGHTGFKGSWMSLILSKLGADVYGYALDPYTKPNLFESAKINELVTSYIGDIRDHSKLFDVVNKIKPDIVIHMAAQPLVRESYRKPMETYEVNVMGTINLLEVIREVGGVKVTVNVTTDKCYENREWHWGYRENEAMGGKDPYSSSKACSELVTSSYRSSFFNPENFESHKMALASARAGNVIGGGDWSDDRLIPDFIRSIIDNKKIEIRNPKAIRPWQHVLECLYGYLTLIEKASRGEKKYCDAWNFGPDESNSRNVEWIVSELCGMWGDQASYSITPSNDFHEANYLKLDCSKAKNELKWFPRWDISTTLEKTVQWNKAFMNGEDAREISFKQIEEYFLAD</sequence>
<dbReference type="Proteomes" id="UP000318833">
    <property type="component" value="Unassembled WGS sequence"/>
</dbReference>
<evidence type="ECO:0000259" key="1">
    <source>
        <dbReference type="Pfam" id="PF16363"/>
    </source>
</evidence>
<keyword evidence="3" id="KW-1185">Reference proteome</keyword>
<dbReference type="InterPro" id="IPR016040">
    <property type="entry name" value="NAD(P)-bd_dom"/>
</dbReference>
<accession>A0A554VFZ9</accession>
<dbReference type="GO" id="GO:0047733">
    <property type="term" value="F:CDP-glucose 4,6-dehydratase activity"/>
    <property type="evidence" value="ECO:0007669"/>
    <property type="project" value="UniProtKB-EC"/>
</dbReference>
<dbReference type="OrthoDB" id="9779041at2"/>
<dbReference type="EMBL" id="VLNR01000047">
    <property type="protein sequence ID" value="TSE06273.1"/>
    <property type="molecule type" value="Genomic_DNA"/>
</dbReference>
<evidence type="ECO:0000313" key="3">
    <source>
        <dbReference type="Proteomes" id="UP000318833"/>
    </source>
</evidence>
<keyword evidence="2" id="KW-0456">Lyase</keyword>
<dbReference type="RefSeq" id="WP_109436201.1">
    <property type="nucleotide sequence ID" value="NZ_CANMIK010000052.1"/>
</dbReference>
<dbReference type="NCBIfam" id="TIGR02622">
    <property type="entry name" value="CDP_4_6_dhtase"/>
    <property type="match status" value="1"/>
</dbReference>
<reference evidence="2 3" key="1">
    <citation type="submission" date="2019-07" db="EMBL/GenBank/DDBJ databases">
        <title>The draft genome sequence of Aquimarina algiphila M91.</title>
        <authorList>
            <person name="Meng X."/>
        </authorList>
    </citation>
    <scope>NUCLEOTIDE SEQUENCE [LARGE SCALE GENOMIC DNA]</scope>
    <source>
        <strain evidence="2 3">M91</strain>
    </source>
</reference>
<dbReference type="AlphaFoldDB" id="A0A554VFZ9"/>
<dbReference type="PANTHER" id="PTHR43000">
    <property type="entry name" value="DTDP-D-GLUCOSE 4,6-DEHYDRATASE-RELATED"/>
    <property type="match status" value="1"/>
</dbReference>
<dbReference type="Gene3D" id="3.40.50.720">
    <property type="entry name" value="NAD(P)-binding Rossmann-like Domain"/>
    <property type="match status" value="1"/>
</dbReference>
<dbReference type="Gene3D" id="3.90.25.10">
    <property type="entry name" value="UDP-galactose 4-epimerase, domain 1"/>
    <property type="match status" value="1"/>
</dbReference>
<name>A0A554VFZ9_9FLAO</name>
<dbReference type="InterPro" id="IPR036291">
    <property type="entry name" value="NAD(P)-bd_dom_sf"/>
</dbReference>
<evidence type="ECO:0000313" key="2">
    <source>
        <dbReference type="EMBL" id="TSE06273.1"/>
    </source>
</evidence>
<feature type="domain" description="NAD(P)-binding" evidence="1">
    <location>
        <begin position="18"/>
        <end position="333"/>
    </location>
</feature>
<dbReference type="CDD" id="cd05252">
    <property type="entry name" value="CDP_GD_SDR_e"/>
    <property type="match status" value="1"/>
</dbReference>
<organism evidence="2 3">
    <name type="scientific">Aquimarina algiphila</name>
    <dbReference type="NCBI Taxonomy" id="2047982"/>
    <lineage>
        <taxon>Bacteria</taxon>
        <taxon>Pseudomonadati</taxon>
        <taxon>Bacteroidota</taxon>
        <taxon>Flavobacteriia</taxon>
        <taxon>Flavobacteriales</taxon>
        <taxon>Flavobacteriaceae</taxon>
        <taxon>Aquimarina</taxon>
    </lineage>
</organism>
<dbReference type="SUPFAM" id="SSF51735">
    <property type="entry name" value="NAD(P)-binding Rossmann-fold domains"/>
    <property type="match status" value="1"/>
</dbReference>
<proteinExistence type="predicted"/>
<dbReference type="EC" id="4.2.1.45" evidence="2"/>
<comment type="caution">
    <text evidence="2">The sequence shown here is derived from an EMBL/GenBank/DDBJ whole genome shotgun (WGS) entry which is preliminary data.</text>
</comment>
<dbReference type="Pfam" id="PF16363">
    <property type="entry name" value="GDP_Man_Dehyd"/>
    <property type="match status" value="1"/>
</dbReference>
<dbReference type="InterPro" id="IPR013445">
    <property type="entry name" value="CDP_4_6_deHydtase"/>
</dbReference>
<protein>
    <submittedName>
        <fullName evidence="2">CDP-glucose 4,6-dehydratase</fullName>
        <ecNumber evidence="2">4.2.1.45</ecNumber>
    </submittedName>
</protein>
<gene>
    <name evidence="2" type="primary">rfbG</name>
    <name evidence="2" type="ORF">FOF46_20010</name>
</gene>